<proteinExistence type="inferred from homology"/>
<evidence type="ECO:0000256" key="6">
    <source>
        <dbReference type="ARBA" id="ARBA00050038"/>
    </source>
</evidence>
<reference evidence="9 10" key="1">
    <citation type="submission" date="2019-07" db="EMBL/GenBank/DDBJ databases">
        <title>Whole genome shotgun sequence of Acetobacter oeni NBRC 105207.</title>
        <authorList>
            <person name="Hosoyama A."/>
            <person name="Uohara A."/>
            <person name="Ohji S."/>
            <person name="Ichikawa N."/>
        </authorList>
    </citation>
    <scope>NUCLEOTIDE SEQUENCE [LARGE SCALE GENOMIC DNA]</scope>
    <source>
        <strain evidence="9 10">NBRC 105207</strain>
    </source>
</reference>
<dbReference type="Pfam" id="PF01195">
    <property type="entry name" value="Pept_tRNA_hydro"/>
    <property type="match status" value="1"/>
</dbReference>
<dbReference type="GO" id="GO:0000049">
    <property type="term" value="F:tRNA binding"/>
    <property type="evidence" value="ECO:0007669"/>
    <property type="project" value="UniProtKB-UniRule"/>
</dbReference>
<feature type="site" description="Discriminates between blocked and unblocked aminoacyl-tRNA" evidence="7">
    <location>
        <position position="13"/>
    </location>
</feature>
<dbReference type="GO" id="GO:0004045">
    <property type="term" value="F:peptidyl-tRNA hydrolase activity"/>
    <property type="evidence" value="ECO:0007669"/>
    <property type="project" value="UniProtKB-UniRule"/>
</dbReference>
<keyword evidence="7" id="KW-0963">Cytoplasm</keyword>
<comment type="subunit">
    <text evidence="7">Monomer.</text>
</comment>
<keyword evidence="3 7" id="KW-0378">Hydrolase</keyword>
<comment type="function">
    <text evidence="7">Hydrolyzes ribosome-free peptidyl-tRNAs (with 1 or more amino acids incorporated), which drop off the ribosome during protein synthesis, or as a result of ribosome stalling.</text>
</comment>
<dbReference type="FunFam" id="3.40.50.1470:FF:000001">
    <property type="entry name" value="Peptidyl-tRNA hydrolase"/>
    <property type="match status" value="1"/>
</dbReference>
<dbReference type="PANTHER" id="PTHR17224:SF1">
    <property type="entry name" value="PEPTIDYL-TRNA HYDROLASE"/>
    <property type="match status" value="1"/>
</dbReference>
<dbReference type="PANTHER" id="PTHR17224">
    <property type="entry name" value="PEPTIDYL-TRNA HYDROLASE"/>
    <property type="match status" value="1"/>
</dbReference>
<evidence type="ECO:0000256" key="5">
    <source>
        <dbReference type="ARBA" id="ARBA00038063"/>
    </source>
</evidence>
<feature type="binding site" evidence="7">
    <location>
        <position position="70"/>
    </location>
    <ligand>
        <name>tRNA</name>
        <dbReference type="ChEBI" id="CHEBI:17843"/>
    </ligand>
</feature>
<accession>A0A511XQG0</accession>
<comment type="function">
    <text evidence="7">Catalyzes the release of premature peptidyl moieties from peptidyl-tRNA molecules trapped in stalled 50S ribosomal subunits, and thus maintains levels of free tRNAs and 50S ribosomes.</text>
</comment>
<feature type="site" description="Stabilizes the basic form of H active site to accept a proton" evidence="7">
    <location>
        <position position="95"/>
    </location>
</feature>
<dbReference type="SUPFAM" id="SSF53178">
    <property type="entry name" value="Peptidyl-tRNA hydrolase-like"/>
    <property type="match status" value="1"/>
</dbReference>
<dbReference type="InterPro" id="IPR001328">
    <property type="entry name" value="Pept_tRNA_hydro"/>
</dbReference>
<dbReference type="InterPro" id="IPR036416">
    <property type="entry name" value="Pept_tRNA_hydro_sf"/>
</dbReference>
<feature type="compositionally biased region" description="Basic and acidic residues" evidence="8">
    <location>
        <begin position="197"/>
        <end position="209"/>
    </location>
</feature>
<sequence>MQPAIQLWAGLGNPEPSMSRQRHNIGFMAVDAIARRHGFSPWRKRFRGEVAEGRLGGTKILLLKPMTYMNASGDSIREAATFYKIPPDAITVFHDELDLVPGKIRVKKGGGAAGHNGLRSTDRQLGTPDYLRVRLGIGHPGSKERVHGWVLGDFAKADQPWLEDLLTAVSDAAPLLAAQTPEPFMSKVALLTAGHQPDPKNKEPKKPDAIKSGPQKQTAEKPEPGSAGTGEKD</sequence>
<keyword evidence="4 7" id="KW-0694">RNA-binding</keyword>
<evidence type="ECO:0000256" key="3">
    <source>
        <dbReference type="ARBA" id="ARBA00022801"/>
    </source>
</evidence>
<comment type="catalytic activity">
    <reaction evidence="7">
        <text>an N-acyl-L-alpha-aminoacyl-tRNA + H2O = an N-acyl-L-amino acid + a tRNA + H(+)</text>
        <dbReference type="Rhea" id="RHEA:54448"/>
        <dbReference type="Rhea" id="RHEA-COMP:10123"/>
        <dbReference type="Rhea" id="RHEA-COMP:13883"/>
        <dbReference type="ChEBI" id="CHEBI:15377"/>
        <dbReference type="ChEBI" id="CHEBI:15378"/>
        <dbReference type="ChEBI" id="CHEBI:59874"/>
        <dbReference type="ChEBI" id="CHEBI:78442"/>
        <dbReference type="ChEBI" id="CHEBI:138191"/>
        <dbReference type="EC" id="3.1.1.29"/>
    </reaction>
</comment>
<comment type="caution">
    <text evidence="9">The sequence shown here is derived from an EMBL/GenBank/DDBJ whole genome shotgun (WGS) entry which is preliminary data.</text>
</comment>
<keyword evidence="2 7" id="KW-0820">tRNA-binding</keyword>
<dbReference type="PROSITE" id="PS01196">
    <property type="entry name" value="PEPT_TRNA_HYDROL_2"/>
    <property type="match status" value="1"/>
</dbReference>
<evidence type="ECO:0000256" key="7">
    <source>
        <dbReference type="HAMAP-Rule" id="MF_00083"/>
    </source>
</evidence>
<feature type="region of interest" description="Disordered" evidence="8">
    <location>
        <begin position="189"/>
        <end position="233"/>
    </location>
</feature>
<evidence type="ECO:0000313" key="9">
    <source>
        <dbReference type="EMBL" id="GEN65201.1"/>
    </source>
</evidence>
<dbReference type="NCBIfam" id="TIGR00447">
    <property type="entry name" value="pth"/>
    <property type="match status" value="1"/>
</dbReference>
<comment type="subcellular location">
    <subcellularLocation>
        <location evidence="7">Cytoplasm</location>
    </subcellularLocation>
</comment>
<comment type="similarity">
    <text evidence="5 7">Belongs to the PTH family.</text>
</comment>
<feature type="binding site" evidence="7">
    <location>
        <position position="116"/>
    </location>
    <ligand>
        <name>tRNA</name>
        <dbReference type="ChEBI" id="CHEBI:17843"/>
    </ligand>
</feature>
<dbReference type="Proteomes" id="UP000321746">
    <property type="component" value="Unassembled WGS sequence"/>
</dbReference>
<dbReference type="GO" id="GO:0006515">
    <property type="term" value="P:protein quality control for misfolded or incompletely synthesized proteins"/>
    <property type="evidence" value="ECO:0007669"/>
    <property type="project" value="UniProtKB-UniRule"/>
</dbReference>
<evidence type="ECO:0000256" key="8">
    <source>
        <dbReference type="SAM" id="MobiDB-lite"/>
    </source>
</evidence>
<dbReference type="Gene3D" id="3.40.50.1470">
    <property type="entry name" value="Peptidyl-tRNA hydrolase"/>
    <property type="match status" value="1"/>
</dbReference>
<keyword evidence="10" id="KW-1185">Reference proteome</keyword>
<dbReference type="AlphaFoldDB" id="A0A511XQG0"/>
<dbReference type="GO" id="GO:0005737">
    <property type="term" value="C:cytoplasm"/>
    <property type="evidence" value="ECO:0007669"/>
    <property type="project" value="UniProtKB-SubCell"/>
</dbReference>
<evidence type="ECO:0000313" key="10">
    <source>
        <dbReference type="Proteomes" id="UP000321746"/>
    </source>
</evidence>
<comment type="caution">
    <text evidence="7">Lacks conserved residue(s) required for the propagation of feature annotation.</text>
</comment>
<evidence type="ECO:0000256" key="1">
    <source>
        <dbReference type="ARBA" id="ARBA00013260"/>
    </source>
</evidence>
<protein>
    <recommendedName>
        <fullName evidence="6 7">Peptidyl-tRNA hydrolase</fullName>
        <shortName evidence="7">Pth</shortName>
        <ecNumber evidence="1 7">3.1.1.29</ecNumber>
    </recommendedName>
</protein>
<name>A0A511XQG0_9PROT</name>
<organism evidence="9 10">
    <name type="scientific">Acetobacter oeni</name>
    <dbReference type="NCBI Taxonomy" id="304077"/>
    <lineage>
        <taxon>Bacteria</taxon>
        <taxon>Pseudomonadati</taxon>
        <taxon>Pseudomonadota</taxon>
        <taxon>Alphaproteobacteria</taxon>
        <taxon>Acetobacterales</taxon>
        <taxon>Acetobacteraceae</taxon>
        <taxon>Acetobacter</taxon>
    </lineage>
</organism>
<feature type="active site" description="Proton acceptor" evidence="7">
    <location>
        <position position="23"/>
    </location>
</feature>
<dbReference type="InterPro" id="IPR018171">
    <property type="entry name" value="Pept_tRNA_hydro_CS"/>
</dbReference>
<dbReference type="CDD" id="cd00462">
    <property type="entry name" value="PTH"/>
    <property type="match status" value="1"/>
</dbReference>
<gene>
    <name evidence="7 9" type="primary">pth</name>
    <name evidence="9" type="ORF">AOE01nite_34250</name>
</gene>
<dbReference type="GO" id="GO:0072344">
    <property type="term" value="P:rescue of stalled ribosome"/>
    <property type="evidence" value="ECO:0007669"/>
    <property type="project" value="UniProtKB-UniRule"/>
</dbReference>
<dbReference type="HAMAP" id="MF_00083">
    <property type="entry name" value="Pept_tRNA_hydro_bact"/>
    <property type="match status" value="1"/>
</dbReference>
<feature type="binding site" evidence="7">
    <location>
        <position position="68"/>
    </location>
    <ligand>
        <name>tRNA</name>
        <dbReference type="ChEBI" id="CHEBI:17843"/>
    </ligand>
</feature>
<evidence type="ECO:0000256" key="4">
    <source>
        <dbReference type="ARBA" id="ARBA00022884"/>
    </source>
</evidence>
<dbReference type="EC" id="3.1.1.29" evidence="1 7"/>
<evidence type="ECO:0000256" key="2">
    <source>
        <dbReference type="ARBA" id="ARBA00022555"/>
    </source>
</evidence>
<dbReference type="EMBL" id="BJYG01000078">
    <property type="protein sequence ID" value="GEN65201.1"/>
    <property type="molecule type" value="Genomic_DNA"/>
</dbReference>